<feature type="transmembrane region" description="Helical" evidence="1">
    <location>
        <begin position="179"/>
        <end position="199"/>
    </location>
</feature>
<comment type="caution">
    <text evidence="2">The sequence shown here is derived from an EMBL/GenBank/DDBJ whole genome shotgun (WGS) entry which is preliminary data.</text>
</comment>
<organism evidence="2 3">
    <name type="scientific">Rhizobium meliloti</name>
    <name type="common">Ensifer meliloti</name>
    <name type="synonym">Sinorhizobium meliloti</name>
    <dbReference type="NCBI Taxonomy" id="382"/>
    <lineage>
        <taxon>Bacteria</taxon>
        <taxon>Pseudomonadati</taxon>
        <taxon>Pseudomonadota</taxon>
        <taxon>Alphaproteobacteria</taxon>
        <taxon>Hyphomicrobiales</taxon>
        <taxon>Rhizobiaceae</taxon>
        <taxon>Sinorhizobium/Ensifer group</taxon>
        <taxon>Sinorhizobium</taxon>
    </lineage>
</organism>
<keyword evidence="1" id="KW-1133">Transmembrane helix</keyword>
<keyword evidence="1" id="KW-0472">Membrane</keyword>
<accession>A0A2J0YUT6</accession>
<feature type="transmembrane region" description="Helical" evidence="1">
    <location>
        <begin position="219"/>
        <end position="241"/>
    </location>
</feature>
<evidence type="ECO:0000256" key="1">
    <source>
        <dbReference type="SAM" id="Phobius"/>
    </source>
</evidence>
<name>A0A2J0YUT6_RHIML</name>
<gene>
    <name evidence="2" type="ORF">CEJ86_29020</name>
</gene>
<feature type="transmembrane region" description="Helical" evidence="1">
    <location>
        <begin position="262"/>
        <end position="280"/>
    </location>
</feature>
<dbReference type="AlphaFoldDB" id="A0A2J0YUT6"/>
<dbReference type="Proteomes" id="UP000231987">
    <property type="component" value="Unassembled WGS sequence"/>
</dbReference>
<proteinExistence type="predicted"/>
<keyword evidence="1" id="KW-0812">Transmembrane</keyword>
<evidence type="ECO:0000313" key="3">
    <source>
        <dbReference type="Proteomes" id="UP000231987"/>
    </source>
</evidence>
<reference evidence="2 3" key="1">
    <citation type="submission" date="2017-06" db="EMBL/GenBank/DDBJ databases">
        <title>Ensifer strains isolated from leguminous trees and herbs display diverse denitrification phenotypes with some acting as strong N2O sinks.</title>
        <authorList>
            <person name="Woliy K."/>
            <person name="Mania D."/>
            <person name="Bakken L.R."/>
            <person name="Frostegard A."/>
        </authorList>
    </citation>
    <scope>NUCLEOTIDE SEQUENCE [LARGE SCALE GENOMIC DNA]</scope>
    <source>
        <strain evidence="2 3">AC50a</strain>
    </source>
</reference>
<dbReference type="EMBL" id="NJGD01000022">
    <property type="protein sequence ID" value="PJR10700.1"/>
    <property type="molecule type" value="Genomic_DNA"/>
</dbReference>
<dbReference type="RefSeq" id="WP_100674514.1">
    <property type="nucleotide sequence ID" value="NZ_NJGD01000022.1"/>
</dbReference>
<protein>
    <submittedName>
        <fullName evidence="2">Uncharacterized protein</fullName>
    </submittedName>
</protein>
<evidence type="ECO:0000313" key="2">
    <source>
        <dbReference type="EMBL" id="PJR10700.1"/>
    </source>
</evidence>
<sequence length="362" mass="41042">MWEWLTEWFRRKSNMYWIKTDTILLNYLSMIDVRARWLRSREAGFDQAEKDILDEAIKRRSELENSAPGIYTDAAAWTEVYRLERLMALLEPSQNLLGEIRLRLDEALAERVSAEPRLRAALAIAEANAFDRSKTPPELKPGEEPALRALLLEILEETHWTNQRKFYARPIQKAATRRIVWAGLLSFVLFMLPYVWIYIDIYIHDTATVRDVPGELLIGLPFYTALTAGLFGAYFSRLLYIQKYAGSMSVGELKTAREFTSIFLRGVVGMCGALVVFFFLRSGIVEGSLFPEFAALNVREGKVPLFDVGSGRDVSVRQILPSQALALLAIWCFLAGFSERLVPSILSSTEQTLGNAAKGTKK</sequence>